<evidence type="ECO:0000259" key="3">
    <source>
        <dbReference type="PROSITE" id="PS50853"/>
    </source>
</evidence>
<sequence>MTRLLYLLLFASTFLYATNTKAAGWTGKADSYTLATSSISGTSAELSWSGSGPATRFDLRWRKQGAAQWITTSDIQATSFLLTDLEAGQSYEWQLLPAGATVWLGGPATFTTTYTCPVLYTYSPVSLSATAAQLSWSSPYPSTPTDVSTVEFRPTGVTSWSSVTFATPYYYSGYLTNLTPSTTYEWRVRATCSPFSSVATFTTPACSMVDTQVAPLATTAQFRWQTVNGATATFRWRPQGGTWSTVTNPVGNYPAQYQLSGLTPNAVYEYQVQPVCGTVVGTPSAPVAFTASCNAPNSLSLGAITATNATITWRGNYKGFYDFSYAVQYRPITSPVSSWSAGNNYSNTATNAAYDFYTSIGGLNADTPYEVRVQTTCPGPTTSAFTDPPVSFSTTGCVSTASNLYSSIQSVNAVSFNWSGSYENYYAVQYRVAGTLPWTQVGPPSYPGNTSAYIQGLQPGTKYEWQVVTYCSPTQAALPTAIQSFTTAACSSSRLANFSTTPDHNTASVSWTEQYPATYQYVVRYRLAGAGSYTTLSAQSSQMATLTGLTNNTAYEWQVAPVCSGTATSLSFTAPQPFTTTCRQAAYSLSTNGNRGTARQLTWYSNASDYNQTYLVRYRPQGGNWVDQTINSTTTSPVFSVTGLQQNTTYNWELARQCTAGSSSTYTAGPSFTTECRNTLYNYGASSITATKVRLSFSDNTYGSTYQLRYRLVGASNWTVVPSLTNSYYTLTGLTPYSPYEWQVAVQCSADFISDFSPTQTFATDCAVPTGLYASSGETYASFSWSYNENVTAYTLQYRQQNTSAWTTVTVAGNASYYTLNGLRGAYEWRIQADCGGGIVSDFSAIMPFSTYCSAPATPTVSNISAYGATVAWGANSTVARYNLQWKTAGSPTWNVITDLAQSPYVLTGLNTNDAYIVRVQAQCGNAQSVYTQAVGFGASCSAPTALSTAAYYYTTEQGRQFFWNQAVGGSYTLRWRPIVPSGQPAADWIVRENTTTGYFAAQLLPGTYEWQLRRVCVNEATSAFVGGPTFSVPACQTDLITTYASSVESTSATLTYTPGAVTELRWRAVGAGGWNVISQIGYPNVILTGLTENMAYEWQVRVLCPNSLTTAFGPLQTFTASCGPPANLTTRCTTPTTANLSWSGPQNSTYEVNWRVTGAAPWSSLTVTGTQASLAALTSGTSYEWRVRPACSPVSATDFVGPVTFSTFCSAPTGLTIYTGSTCGQAVLSWQGGCMPTNNFTVRVRISYGEWVEYTTSNNSLVLNGLTSSAYIDYQVKASCGTDYSNYSFIYSGSTLTCAPCSPAVLSQSVSSTLAYLSWSSDSPVAELRWRPAGGNWTTVQPTTNSYLLNGLTVNTIYEWQVRNSCAGPADFGPISFFRTRCDAPFTDINGLSVDANNIWFFFSQPGGQAYELRYRAENGAWITQSVADSPAILNGLAVNTRYELQLRTVCSAGVMSGWSPSRYGTTACPIPTRLSADQLTDNSVRLNWRYDPYVVNRNYPRTLRYRPLGSTTWTTSNLNGLPLSSVLSYTLTGLSPQTSYEWQVLYDCGAGGTSATGGGPVTFRTTGAGPSCTAMTTVQQGDWTDAATWSCGRVPIATDKVLIRHTVLIPNASTGRALRVGYETGGRVRMGAGAKLVLGQ</sequence>
<keyword evidence="5" id="KW-1185">Reference proteome</keyword>
<protein>
    <submittedName>
        <fullName evidence="4">Fibronectin type III domain-containing protein</fullName>
    </submittedName>
</protein>
<keyword evidence="1" id="KW-0677">Repeat</keyword>
<feature type="domain" description="Fibronectin type-III" evidence="3">
    <location>
        <begin position="207"/>
        <end position="294"/>
    </location>
</feature>
<comment type="caution">
    <text evidence="4">The sequence shown here is derived from an EMBL/GenBank/DDBJ whole genome shotgun (WGS) entry which is preliminary data.</text>
</comment>
<dbReference type="PROSITE" id="PS50853">
    <property type="entry name" value="FN3"/>
    <property type="match status" value="10"/>
</dbReference>
<dbReference type="InterPro" id="IPR003961">
    <property type="entry name" value="FN3_dom"/>
</dbReference>
<dbReference type="SMART" id="SM00060">
    <property type="entry name" value="FN3"/>
    <property type="match status" value="15"/>
</dbReference>
<dbReference type="PANTHER" id="PTHR46708">
    <property type="entry name" value="TENASCIN"/>
    <property type="match status" value="1"/>
</dbReference>
<dbReference type="EMBL" id="JAFMYV010000010">
    <property type="protein sequence ID" value="MBO0938756.1"/>
    <property type="molecule type" value="Genomic_DNA"/>
</dbReference>
<dbReference type="InterPro" id="IPR036116">
    <property type="entry name" value="FN3_sf"/>
</dbReference>
<dbReference type="Proteomes" id="UP000664034">
    <property type="component" value="Unassembled WGS sequence"/>
</dbReference>
<evidence type="ECO:0000313" key="4">
    <source>
        <dbReference type="EMBL" id="MBO0938756.1"/>
    </source>
</evidence>
<organism evidence="4 5">
    <name type="scientific">Fibrella rubiginis</name>
    <dbReference type="NCBI Taxonomy" id="2817060"/>
    <lineage>
        <taxon>Bacteria</taxon>
        <taxon>Pseudomonadati</taxon>
        <taxon>Bacteroidota</taxon>
        <taxon>Cytophagia</taxon>
        <taxon>Cytophagales</taxon>
        <taxon>Spirosomataceae</taxon>
        <taxon>Fibrella</taxon>
    </lineage>
</organism>
<evidence type="ECO:0000256" key="2">
    <source>
        <dbReference type="SAM" id="SignalP"/>
    </source>
</evidence>
<gene>
    <name evidence="4" type="ORF">J2I47_19550</name>
</gene>
<feature type="domain" description="Fibronectin type-III" evidence="3">
    <location>
        <begin position="855"/>
        <end position="945"/>
    </location>
</feature>
<dbReference type="Pfam" id="PF00041">
    <property type="entry name" value="fn3"/>
    <property type="match status" value="1"/>
</dbReference>
<feature type="domain" description="Fibronectin type-III" evidence="3">
    <location>
        <begin position="1472"/>
        <end position="1570"/>
    </location>
</feature>
<feature type="domain" description="Fibronectin type-III" evidence="3">
    <location>
        <begin position="679"/>
        <end position="767"/>
    </location>
</feature>
<evidence type="ECO:0000256" key="1">
    <source>
        <dbReference type="ARBA" id="ARBA00022737"/>
    </source>
</evidence>
<feature type="domain" description="Fibronectin type-III" evidence="3">
    <location>
        <begin position="574"/>
        <end position="677"/>
    </location>
</feature>
<dbReference type="RefSeq" id="WP_207366281.1">
    <property type="nucleotide sequence ID" value="NZ_JAFMYV010000010.1"/>
</dbReference>
<feature type="domain" description="Fibronectin type-III" evidence="3">
    <location>
        <begin position="116"/>
        <end position="206"/>
    </location>
</feature>
<dbReference type="CDD" id="cd00063">
    <property type="entry name" value="FN3"/>
    <property type="match status" value="7"/>
</dbReference>
<feature type="domain" description="Fibronectin type-III" evidence="3">
    <location>
        <begin position="400"/>
        <end position="490"/>
    </location>
</feature>
<evidence type="ECO:0000313" key="5">
    <source>
        <dbReference type="Proteomes" id="UP000664034"/>
    </source>
</evidence>
<proteinExistence type="predicted"/>
<reference evidence="4" key="1">
    <citation type="submission" date="2021-03" db="EMBL/GenBank/DDBJ databases">
        <title>Fibrella sp. HMF5335 genome sequencing and assembly.</title>
        <authorList>
            <person name="Kang H."/>
            <person name="Kim H."/>
            <person name="Bae S."/>
            <person name="Joh K."/>
        </authorList>
    </citation>
    <scope>NUCLEOTIDE SEQUENCE</scope>
    <source>
        <strain evidence="4">HMF5335</strain>
    </source>
</reference>
<feature type="domain" description="Fibronectin type-III" evidence="3">
    <location>
        <begin position="768"/>
        <end position="854"/>
    </location>
</feature>
<dbReference type="PANTHER" id="PTHR46708:SF2">
    <property type="entry name" value="FIBRONECTIN TYPE-III DOMAIN-CONTAINING PROTEIN"/>
    <property type="match status" value="1"/>
</dbReference>
<dbReference type="InterPro" id="IPR050991">
    <property type="entry name" value="ECM_Regulatory_Proteins"/>
</dbReference>
<feature type="chain" id="PRO_5037658957" evidence="2">
    <location>
        <begin position="23"/>
        <end position="1642"/>
    </location>
</feature>
<feature type="domain" description="Fibronectin type-III" evidence="3">
    <location>
        <begin position="1125"/>
        <end position="1214"/>
    </location>
</feature>
<feature type="domain" description="Fibronectin type-III" evidence="3">
    <location>
        <begin position="295"/>
        <end position="397"/>
    </location>
</feature>
<dbReference type="InterPro" id="IPR013783">
    <property type="entry name" value="Ig-like_fold"/>
</dbReference>
<accession>A0A939K6X0</accession>
<dbReference type="SUPFAM" id="SSF49265">
    <property type="entry name" value="Fibronectin type III"/>
    <property type="match status" value="10"/>
</dbReference>
<keyword evidence="2" id="KW-0732">Signal</keyword>
<feature type="signal peptide" evidence="2">
    <location>
        <begin position="1"/>
        <end position="22"/>
    </location>
</feature>
<dbReference type="Gene3D" id="2.60.40.10">
    <property type="entry name" value="Immunoglobulins"/>
    <property type="match status" value="14"/>
</dbReference>
<name>A0A939K6X0_9BACT</name>